<reference evidence="6" key="1">
    <citation type="submission" date="2022-06" db="EMBL/GenBank/DDBJ databases">
        <authorList>
            <person name="Andreotti S."/>
            <person name="Wyler E."/>
        </authorList>
    </citation>
    <scope>NUCLEOTIDE SEQUENCE</scope>
</reference>
<comment type="caution">
    <text evidence="6">The sequence shown here is derived from an EMBL/GenBank/DDBJ whole genome shotgun (WGS) entry which is preliminary data.</text>
</comment>
<feature type="transmembrane region" description="Helical" evidence="5">
    <location>
        <begin position="82"/>
        <end position="100"/>
    </location>
</feature>
<organism evidence="6 7">
    <name type="scientific">Phodopus roborovskii</name>
    <name type="common">Roborovski's desert hamster</name>
    <name type="synonym">Cricetulus roborovskii</name>
    <dbReference type="NCBI Taxonomy" id="109678"/>
    <lineage>
        <taxon>Eukaryota</taxon>
        <taxon>Metazoa</taxon>
        <taxon>Chordata</taxon>
        <taxon>Craniata</taxon>
        <taxon>Vertebrata</taxon>
        <taxon>Euteleostomi</taxon>
        <taxon>Mammalia</taxon>
        <taxon>Eutheria</taxon>
        <taxon>Euarchontoglires</taxon>
        <taxon>Glires</taxon>
        <taxon>Rodentia</taxon>
        <taxon>Myomorpha</taxon>
        <taxon>Muroidea</taxon>
        <taxon>Cricetidae</taxon>
        <taxon>Cricetinae</taxon>
        <taxon>Phodopus</taxon>
    </lineage>
</organism>
<evidence type="ECO:0000256" key="1">
    <source>
        <dbReference type="ARBA" id="ARBA00004141"/>
    </source>
</evidence>
<name>A0AAU9ZMI9_PHORO</name>
<dbReference type="Proteomes" id="UP001152836">
    <property type="component" value="Unassembled WGS sequence"/>
</dbReference>
<evidence type="ECO:0000256" key="3">
    <source>
        <dbReference type="ARBA" id="ARBA00022989"/>
    </source>
</evidence>
<sequence>MNMPQNRLWVKKELRLLGFSLSGSFSIALQRRPSNHMMIWTFTMNILSIMATLIGVFLISFELQMTSKLKSPLWQYRSARMLTEYLFLFTALELFVASIATEWTYKARQTED</sequence>
<dbReference type="AlphaFoldDB" id="A0AAU9ZMI9"/>
<keyword evidence="4 5" id="KW-0472">Membrane</keyword>
<dbReference type="Pfam" id="PF04103">
    <property type="entry name" value="CD20"/>
    <property type="match status" value="1"/>
</dbReference>
<keyword evidence="2 5" id="KW-0812">Transmembrane</keyword>
<gene>
    <name evidence="6" type="primary">Ms4a19</name>
    <name evidence="6" type="ORF">PHOROB_LOCUS10469</name>
</gene>
<comment type="subcellular location">
    <subcellularLocation>
        <location evidence="1">Membrane</location>
        <topology evidence="1">Multi-pass membrane protein</topology>
    </subcellularLocation>
</comment>
<evidence type="ECO:0000256" key="2">
    <source>
        <dbReference type="ARBA" id="ARBA00022692"/>
    </source>
</evidence>
<keyword evidence="3 5" id="KW-1133">Transmembrane helix</keyword>
<dbReference type="EMBL" id="CALSGD010001464">
    <property type="protein sequence ID" value="CAH6793766.1"/>
    <property type="molecule type" value="Genomic_DNA"/>
</dbReference>
<dbReference type="GO" id="GO:0016020">
    <property type="term" value="C:membrane"/>
    <property type="evidence" value="ECO:0007669"/>
    <property type="project" value="UniProtKB-SubCell"/>
</dbReference>
<evidence type="ECO:0000313" key="6">
    <source>
        <dbReference type="EMBL" id="CAH6793766.1"/>
    </source>
</evidence>
<keyword evidence="7" id="KW-1185">Reference proteome</keyword>
<evidence type="ECO:0000313" key="7">
    <source>
        <dbReference type="Proteomes" id="UP001152836"/>
    </source>
</evidence>
<dbReference type="InterPro" id="IPR007237">
    <property type="entry name" value="CD20-like"/>
</dbReference>
<feature type="transmembrane region" description="Helical" evidence="5">
    <location>
        <begin position="38"/>
        <end position="61"/>
    </location>
</feature>
<protein>
    <submittedName>
        <fullName evidence="6">Ms4a19 protein</fullName>
    </submittedName>
</protein>
<accession>A0AAU9ZMI9</accession>
<proteinExistence type="predicted"/>
<evidence type="ECO:0000256" key="4">
    <source>
        <dbReference type="ARBA" id="ARBA00023136"/>
    </source>
</evidence>
<evidence type="ECO:0000256" key="5">
    <source>
        <dbReference type="SAM" id="Phobius"/>
    </source>
</evidence>